<dbReference type="SUPFAM" id="SSF56112">
    <property type="entry name" value="Protein kinase-like (PK-like)"/>
    <property type="match status" value="1"/>
</dbReference>
<organism evidence="2 3">
    <name type="scientific">Brachionus calyciflorus</name>
    <dbReference type="NCBI Taxonomy" id="104777"/>
    <lineage>
        <taxon>Eukaryota</taxon>
        <taxon>Metazoa</taxon>
        <taxon>Spiralia</taxon>
        <taxon>Gnathifera</taxon>
        <taxon>Rotifera</taxon>
        <taxon>Eurotatoria</taxon>
        <taxon>Monogononta</taxon>
        <taxon>Pseudotrocha</taxon>
        <taxon>Ploima</taxon>
        <taxon>Brachionidae</taxon>
        <taxon>Brachionus</taxon>
    </lineage>
</organism>
<sequence>MKPKNLADLKGIDYYNLFEKFQLISQNDIEKIMDYFAPCFDCSKRTYLLALPTYQASRTIIEHLVNLTIPLQEFYECMLECGLHDICDWLAKNYPSDLTIHNLSLTLANMENDKSHQILNQNSAFSISQVNSNFSQTLNELDPTVEMTILFCEEILPVIYEKKAIDAQYTNVSSPKRYLDANSNKLFGYFQVCYIDERKLTYRKREFSDPISYIKELKMIKNRHLNLYTAESILKSQTLNKFSLLYNYDPVTTQLLRDYAEIYRPVSPSQYNTLQQLEILRDIACGLSFLHEKNDFKKFPILHSNLSPDSILIEIRGDNQVSAKIFDFVNSIELNGVDNYECKLRDEFYKFGQVIFMVATWRYLDRSECERLHFEQQGDEEIYIYELFKRFDMEKQPNKYKIHILLKMFYKLTSPDYDITKGIDKSYAHIKQQIQQLNEKKSMWPQ</sequence>
<evidence type="ECO:0000259" key="1">
    <source>
        <dbReference type="PROSITE" id="PS50011"/>
    </source>
</evidence>
<dbReference type="InterPro" id="IPR011009">
    <property type="entry name" value="Kinase-like_dom_sf"/>
</dbReference>
<reference evidence="2" key="1">
    <citation type="submission" date="2021-02" db="EMBL/GenBank/DDBJ databases">
        <authorList>
            <person name="Nowell W R."/>
        </authorList>
    </citation>
    <scope>NUCLEOTIDE SEQUENCE</scope>
    <source>
        <strain evidence="2">Ploen Becks lab</strain>
    </source>
</reference>
<evidence type="ECO:0000313" key="2">
    <source>
        <dbReference type="EMBL" id="CAF0711153.1"/>
    </source>
</evidence>
<dbReference type="OrthoDB" id="79687at2759"/>
<dbReference type="GO" id="GO:0005524">
    <property type="term" value="F:ATP binding"/>
    <property type="evidence" value="ECO:0007669"/>
    <property type="project" value="InterPro"/>
</dbReference>
<accession>A0A813M5Y0</accession>
<dbReference type="Gene3D" id="1.10.510.10">
    <property type="entry name" value="Transferase(Phosphotransferase) domain 1"/>
    <property type="match status" value="1"/>
</dbReference>
<evidence type="ECO:0000313" key="3">
    <source>
        <dbReference type="Proteomes" id="UP000663879"/>
    </source>
</evidence>
<dbReference type="InterPro" id="IPR000719">
    <property type="entry name" value="Prot_kinase_dom"/>
</dbReference>
<protein>
    <recommendedName>
        <fullName evidence="1">Protein kinase domain-containing protein</fullName>
    </recommendedName>
</protein>
<feature type="domain" description="Protein kinase" evidence="1">
    <location>
        <begin position="176"/>
        <end position="446"/>
    </location>
</feature>
<dbReference type="AlphaFoldDB" id="A0A813M5Y0"/>
<gene>
    <name evidence="2" type="ORF">OXX778_LOCUS1069</name>
</gene>
<dbReference type="Proteomes" id="UP000663879">
    <property type="component" value="Unassembled WGS sequence"/>
</dbReference>
<dbReference type="GO" id="GO:0004672">
    <property type="term" value="F:protein kinase activity"/>
    <property type="evidence" value="ECO:0007669"/>
    <property type="project" value="InterPro"/>
</dbReference>
<proteinExistence type="predicted"/>
<dbReference type="EMBL" id="CAJNOC010000062">
    <property type="protein sequence ID" value="CAF0711153.1"/>
    <property type="molecule type" value="Genomic_DNA"/>
</dbReference>
<name>A0A813M5Y0_9BILA</name>
<comment type="caution">
    <text evidence="2">The sequence shown here is derived from an EMBL/GenBank/DDBJ whole genome shotgun (WGS) entry which is preliminary data.</text>
</comment>
<dbReference type="PROSITE" id="PS50011">
    <property type="entry name" value="PROTEIN_KINASE_DOM"/>
    <property type="match status" value="1"/>
</dbReference>
<keyword evidence="3" id="KW-1185">Reference proteome</keyword>